<dbReference type="PANTHER" id="PTHR43205:SF42">
    <property type="entry name" value="ALCOHOL DEHYDROGENASE, ZINC-CONTAINING (AFU_ORTHOLOGUE AFUA_7G04530)"/>
    <property type="match status" value="1"/>
</dbReference>
<dbReference type="Pfam" id="PF00107">
    <property type="entry name" value="ADH_zinc_N"/>
    <property type="match status" value="1"/>
</dbReference>
<dbReference type="Proteomes" id="UP000807353">
    <property type="component" value="Unassembled WGS sequence"/>
</dbReference>
<name>A0A9P6CIX1_9AGAR</name>
<sequence>MTIPKEFKRIVLSERPVGDIEPTTFRTEVLPFNFKPGNGEVVVQVTWLSLDPAMRGYIKDVRSYLPPVQIGEVMRAQGLGVVIEVGPESTFSVGDLVSGAWGMTEYAVMKDKTIQKLTVPPGVQTLDFLNTLGTSGMTAYFGLRDIGKLKKGETLVVSGAAGSVGSIACQLGKRAGAKVYAIAGSQDKCEWLEKEVGVDGAFNYKSPTFREDFKKIGYLDVFFDNVGGDILDMALMRLNQNARIILCGAISQYNAAKPAGLQNYLTLISQRAKIEGFIVLDYIPQFPAAIQELAKGLVDGSIKRKFHIVEGGIEQAPVALPMLFSGGNTGKLVVKISEEPKSKL</sequence>
<dbReference type="AlphaFoldDB" id="A0A9P6CIX1"/>
<organism evidence="3 4">
    <name type="scientific">Collybia nuda</name>
    <dbReference type="NCBI Taxonomy" id="64659"/>
    <lineage>
        <taxon>Eukaryota</taxon>
        <taxon>Fungi</taxon>
        <taxon>Dikarya</taxon>
        <taxon>Basidiomycota</taxon>
        <taxon>Agaricomycotina</taxon>
        <taxon>Agaricomycetes</taxon>
        <taxon>Agaricomycetidae</taxon>
        <taxon>Agaricales</taxon>
        <taxon>Tricholomatineae</taxon>
        <taxon>Clitocybaceae</taxon>
        <taxon>Collybia</taxon>
    </lineage>
</organism>
<accession>A0A9P6CIX1</accession>
<dbReference type="PANTHER" id="PTHR43205">
    <property type="entry name" value="PROSTAGLANDIN REDUCTASE"/>
    <property type="match status" value="1"/>
</dbReference>
<dbReference type="InterPro" id="IPR036291">
    <property type="entry name" value="NAD(P)-bd_dom_sf"/>
</dbReference>
<gene>
    <name evidence="3" type="ORF">BDZ94DRAFT_1247171</name>
</gene>
<keyword evidence="4" id="KW-1185">Reference proteome</keyword>
<evidence type="ECO:0000256" key="1">
    <source>
        <dbReference type="ARBA" id="ARBA00023002"/>
    </source>
</evidence>
<dbReference type="InterPro" id="IPR013149">
    <property type="entry name" value="ADH-like_C"/>
</dbReference>
<keyword evidence="1" id="KW-0560">Oxidoreductase</keyword>
<dbReference type="CDD" id="cd05288">
    <property type="entry name" value="PGDH"/>
    <property type="match status" value="1"/>
</dbReference>
<dbReference type="InterPro" id="IPR045010">
    <property type="entry name" value="MDR_fam"/>
</dbReference>
<dbReference type="SUPFAM" id="SSF50129">
    <property type="entry name" value="GroES-like"/>
    <property type="match status" value="1"/>
</dbReference>
<evidence type="ECO:0000313" key="3">
    <source>
        <dbReference type="EMBL" id="KAF9468096.1"/>
    </source>
</evidence>
<dbReference type="Gene3D" id="3.90.180.10">
    <property type="entry name" value="Medium-chain alcohol dehydrogenases, catalytic domain"/>
    <property type="match status" value="1"/>
</dbReference>
<dbReference type="Pfam" id="PF16884">
    <property type="entry name" value="ADH_N_2"/>
    <property type="match status" value="1"/>
</dbReference>
<dbReference type="EMBL" id="MU150234">
    <property type="protein sequence ID" value="KAF9468096.1"/>
    <property type="molecule type" value="Genomic_DNA"/>
</dbReference>
<evidence type="ECO:0000259" key="2">
    <source>
        <dbReference type="SMART" id="SM00829"/>
    </source>
</evidence>
<evidence type="ECO:0000313" key="4">
    <source>
        <dbReference type="Proteomes" id="UP000807353"/>
    </source>
</evidence>
<dbReference type="InterPro" id="IPR020843">
    <property type="entry name" value="ER"/>
</dbReference>
<dbReference type="InterPro" id="IPR011032">
    <property type="entry name" value="GroES-like_sf"/>
</dbReference>
<dbReference type="InterPro" id="IPR041694">
    <property type="entry name" value="ADH_N_2"/>
</dbReference>
<dbReference type="Gene3D" id="3.40.50.720">
    <property type="entry name" value="NAD(P)-binding Rossmann-like Domain"/>
    <property type="match status" value="1"/>
</dbReference>
<reference evidence="3" key="1">
    <citation type="submission" date="2020-11" db="EMBL/GenBank/DDBJ databases">
        <authorList>
            <consortium name="DOE Joint Genome Institute"/>
            <person name="Ahrendt S."/>
            <person name="Riley R."/>
            <person name="Andreopoulos W."/>
            <person name="Labutti K."/>
            <person name="Pangilinan J."/>
            <person name="Ruiz-Duenas F.J."/>
            <person name="Barrasa J.M."/>
            <person name="Sanchez-Garcia M."/>
            <person name="Camarero S."/>
            <person name="Miyauchi S."/>
            <person name="Serrano A."/>
            <person name="Linde D."/>
            <person name="Babiker R."/>
            <person name="Drula E."/>
            <person name="Ayuso-Fernandez I."/>
            <person name="Pacheco R."/>
            <person name="Padilla G."/>
            <person name="Ferreira P."/>
            <person name="Barriuso J."/>
            <person name="Kellner H."/>
            <person name="Castanera R."/>
            <person name="Alfaro M."/>
            <person name="Ramirez L."/>
            <person name="Pisabarro A.G."/>
            <person name="Kuo A."/>
            <person name="Tritt A."/>
            <person name="Lipzen A."/>
            <person name="He G."/>
            <person name="Yan M."/>
            <person name="Ng V."/>
            <person name="Cullen D."/>
            <person name="Martin F."/>
            <person name="Rosso M.-N."/>
            <person name="Henrissat B."/>
            <person name="Hibbett D."/>
            <person name="Martinez A.T."/>
            <person name="Grigoriev I.V."/>
        </authorList>
    </citation>
    <scope>NUCLEOTIDE SEQUENCE</scope>
    <source>
        <strain evidence="3">CBS 247.69</strain>
    </source>
</reference>
<dbReference type="OrthoDB" id="809632at2759"/>
<dbReference type="FunFam" id="3.40.50.720:FF:000121">
    <property type="entry name" value="Prostaglandin reductase 2"/>
    <property type="match status" value="1"/>
</dbReference>
<dbReference type="SUPFAM" id="SSF51735">
    <property type="entry name" value="NAD(P)-binding Rossmann-fold domains"/>
    <property type="match status" value="1"/>
</dbReference>
<protein>
    <submittedName>
        <fullName evidence="3">Alcohol dehydrogenase</fullName>
    </submittedName>
</protein>
<proteinExistence type="predicted"/>
<dbReference type="SMART" id="SM00829">
    <property type="entry name" value="PKS_ER"/>
    <property type="match status" value="1"/>
</dbReference>
<feature type="domain" description="Enoyl reductase (ER)" evidence="2">
    <location>
        <begin position="18"/>
        <end position="334"/>
    </location>
</feature>
<comment type="caution">
    <text evidence="3">The sequence shown here is derived from an EMBL/GenBank/DDBJ whole genome shotgun (WGS) entry which is preliminary data.</text>
</comment>
<dbReference type="GO" id="GO:0016628">
    <property type="term" value="F:oxidoreductase activity, acting on the CH-CH group of donors, NAD or NADP as acceptor"/>
    <property type="evidence" value="ECO:0007669"/>
    <property type="project" value="InterPro"/>
</dbReference>